<gene>
    <name evidence="2" type="ORF">JVT61DRAFT_9758</name>
</gene>
<comment type="caution">
    <text evidence="2">The sequence shown here is derived from an EMBL/GenBank/DDBJ whole genome shotgun (WGS) entry which is preliminary data.</text>
</comment>
<dbReference type="InterPro" id="IPR000873">
    <property type="entry name" value="AMP-dep_synth/lig_dom"/>
</dbReference>
<dbReference type="PANTHER" id="PTHR43201">
    <property type="entry name" value="ACYL-COA SYNTHETASE"/>
    <property type="match status" value="1"/>
</dbReference>
<evidence type="ECO:0000313" key="2">
    <source>
        <dbReference type="EMBL" id="KAG6371289.1"/>
    </source>
</evidence>
<dbReference type="GO" id="GO:0006631">
    <property type="term" value="P:fatty acid metabolic process"/>
    <property type="evidence" value="ECO:0007669"/>
    <property type="project" value="TreeGrafter"/>
</dbReference>
<dbReference type="Gene3D" id="3.40.50.12780">
    <property type="entry name" value="N-terminal domain of ligase-like"/>
    <property type="match status" value="1"/>
</dbReference>
<dbReference type="InterPro" id="IPR042099">
    <property type="entry name" value="ANL_N_sf"/>
</dbReference>
<dbReference type="InterPro" id="IPR020845">
    <property type="entry name" value="AMP-binding_CS"/>
</dbReference>
<evidence type="ECO:0000313" key="3">
    <source>
        <dbReference type="Proteomes" id="UP000683000"/>
    </source>
</evidence>
<evidence type="ECO:0000259" key="1">
    <source>
        <dbReference type="Pfam" id="PF00501"/>
    </source>
</evidence>
<feature type="domain" description="AMP-dependent synthetase/ligase" evidence="1">
    <location>
        <begin position="13"/>
        <end position="279"/>
    </location>
</feature>
<dbReference type="GO" id="GO:0031956">
    <property type="term" value="F:medium-chain fatty acid-CoA ligase activity"/>
    <property type="evidence" value="ECO:0007669"/>
    <property type="project" value="TreeGrafter"/>
</dbReference>
<dbReference type="PANTHER" id="PTHR43201:SF3">
    <property type="entry name" value="ENZYME, PUTATIVE (JCVI)-RELATED"/>
    <property type="match status" value="1"/>
</dbReference>
<dbReference type="SUPFAM" id="SSF56801">
    <property type="entry name" value="Acetyl-CoA synthetase-like"/>
    <property type="match status" value="1"/>
</dbReference>
<dbReference type="Proteomes" id="UP000683000">
    <property type="component" value="Unassembled WGS sequence"/>
</dbReference>
<keyword evidence="3" id="KW-1185">Reference proteome</keyword>
<dbReference type="PROSITE" id="PS00455">
    <property type="entry name" value="AMP_BINDING"/>
    <property type="match status" value="1"/>
</dbReference>
<sequence length="291" mass="31963">MRTRASPSGAPDGEVVILIANTDTILYHAVVAGLLIAGWVPFPASHRNSAAAIVDMMKKTNCSRIATLDHAHKVLIDGIRREIKGEHLTVYEVPTLRYTFPKLGKEIATDSFTAYPPPLKRPGLDSPAVYIHSSGSTGFPKPIPHSFRIQIQWIAHPYFQQYAQFSPPRRVAAMALPPFHSFGIFIELYVPMAYIVTVAVYPPRTYDDPQAQPVIPTSDNMVKQLKHVDCNALMIVPAFLEQMATSDEAIEALKKINSVTFGGGPLPVKVGQELLSLVPSGTAQGPRKLFR</sequence>
<accession>A0A8I2YFS3</accession>
<protein>
    <recommendedName>
        <fullName evidence="1">AMP-dependent synthetase/ligase domain-containing protein</fullName>
    </recommendedName>
</protein>
<proteinExistence type="predicted"/>
<dbReference type="OrthoDB" id="429813at2759"/>
<dbReference type="Pfam" id="PF00501">
    <property type="entry name" value="AMP-binding"/>
    <property type="match status" value="1"/>
</dbReference>
<name>A0A8I2YFS3_9AGAM</name>
<dbReference type="AlphaFoldDB" id="A0A8I2YFS3"/>
<dbReference type="EMBL" id="JAGFBS010000037">
    <property type="protein sequence ID" value="KAG6371289.1"/>
    <property type="molecule type" value="Genomic_DNA"/>
</dbReference>
<organism evidence="2 3">
    <name type="scientific">Boletus reticuloceps</name>
    <dbReference type="NCBI Taxonomy" id="495285"/>
    <lineage>
        <taxon>Eukaryota</taxon>
        <taxon>Fungi</taxon>
        <taxon>Dikarya</taxon>
        <taxon>Basidiomycota</taxon>
        <taxon>Agaricomycotina</taxon>
        <taxon>Agaricomycetes</taxon>
        <taxon>Agaricomycetidae</taxon>
        <taxon>Boletales</taxon>
        <taxon>Boletineae</taxon>
        <taxon>Boletaceae</taxon>
        <taxon>Boletoideae</taxon>
        <taxon>Boletus</taxon>
    </lineage>
</organism>
<reference evidence="2" key="1">
    <citation type="submission" date="2021-03" db="EMBL/GenBank/DDBJ databases">
        <title>Evolutionary innovations through gain and loss of genes in the ectomycorrhizal Boletales.</title>
        <authorList>
            <person name="Wu G."/>
            <person name="Miyauchi S."/>
            <person name="Morin E."/>
            <person name="Yang Z.-L."/>
            <person name="Xu J."/>
            <person name="Martin F.M."/>
        </authorList>
    </citation>
    <scope>NUCLEOTIDE SEQUENCE</scope>
    <source>
        <strain evidence="2">BR01</strain>
    </source>
</reference>